<dbReference type="InterPro" id="IPR002059">
    <property type="entry name" value="CSP_DNA-bd"/>
</dbReference>
<accession>A0ABW0UD32</accession>
<dbReference type="Gene3D" id="2.40.50.140">
    <property type="entry name" value="Nucleic acid-binding proteins"/>
    <property type="match status" value="1"/>
</dbReference>
<organism evidence="3 4">
    <name type="scientific">Streptococcus caledonicus</name>
    <dbReference type="NCBI Taxonomy" id="2614158"/>
    <lineage>
        <taxon>Bacteria</taxon>
        <taxon>Bacillati</taxon>
        <taxon>Bacillota</taxon>
        <taxon>Bacilli</taxon>
        <taxon>Lactobacillales</taxon>
        <taxon>Streptococcaceae</taxon>
        <taxon>Streptococcus</taxon>
    </lineage>
</organism>
<feature type="domain" description="CSD" evidence="2">
    <location>
        <begin position="3"/>
        <end position="26"/>
    </location>
</feature>
<evidence type="ECO:0000256" key="1">
    <source>
        <dbReference type="ARBA" id="ARBA00023016"/>
    </source>
</evidence>
<keyword evidence="1" id="KW-0346">Stress response</keyword>
<comment type="caution">
    <text evidence="3">The sequence shown here is derived from an EMBL/GenBank/DDBJ whole genome shotgun (WGS) entry which is preliminary data.</text>
</comment>
<evidence type="ECO:0000259" key="2">
    <source>
        <dbReference type="Pfam" id="PF00313"/>
    </source>
</evidence>
<evidence type="ECO:0000313" key="3">
    <source>
        <dbReference type="EMBL" id="MFC5630644.1"/>
    </source>
</evidence>
<name>A0ABW0UD32_9STRE</name>
<sequence length="40" mass="4639">MVNGTVKWFDKENGFGFIQQEEGLDVLHTCYKFKLMALNS</sequence>
<keyword evidence="4" id="KW-1185">Reference proteome</keyword>
<dbReference type="InterPro" id="IPR012340">
    <property type="entry name" value="NA-bd_OB-fold"/>
</dbReference>
<reference evidence="4" key="1">
    <citation type="journal article" date="2019" name="Int. J. Syst. Evol. Microbiol.">
        <title>The Global Catalogue of Microorganisms (GCM) 10K type strain sequencing project: providing services to taxonomists for standard genome sequencing and annotation.</title>
        <authorList>
            <consortium name="The Broad Institute Genomics Platform"/>
            <consortium name="The Broad Institute Genome Sequencing Center for Infectious Disease"/>
            <person name="Wu L."/>
            <person name="Ma J."/>
        </authorList>
    </citation>
    <scope>NUCLEOTIDE SEQUENCE [LARGE SCALE GENOMIC DNA]</scope>
    <source>
        <strain evidence="4">DT43</strain>
    </source>
</reference>
<dbReference type="EMBL" id="JBHSOJ010000015">
    <property type="protein sequence ID" value="MFC5630644.1"/>
    <property type="molecule type" value="Genomic_DNA"/>
</dbReference>
<evidence type="ECO:0000313" key="4">
    <source>
        <dbReference type="Proteomes" id="UP001596110"/>
    </source>
</evidence>
<protein>
    <submittedName>
        <fullName evidence="3">Cold-shock protein</fullName>
    </submittedName>
</protein>
<dbReference type="Pfam" id="PF00313">
    <property type="entry name" value="CSD"/>
    <property type="match status" value="1"/>
</dbReference>
<dbReference type="Proteomes" id="UP001596110">
    <property type="component" value="Unassembled WGS sequence"/>
</dbReference>
<proteinExistence type="predicted"/>
<dbReference type="RefSeq" id="WP_380433577.1">
    <property type="nucleotide sequence ID" value="NZ_JBHSOJ010000015.1"/>
</dbReference>
<gene>
    <name evidence="3" type="ORF">ACFPQ3_03380</name>
</gene>
<dbReference type="SUPFAM" id="SSF50249">
    <property type="entry name" value="Nucleic acid-binding proteins"/>
    <property type="match status" value="1"/>
</dbReference>